<dbReference type="PANTHER" id="PTHR14379">
    <property type="entry name" value="LIMKAIN B LKAP"/>
    <property type="match status" value="1"/>
</dbReference>
<keyword evidence="4" id="KW-1185">Reference proteome</keyword>
<dbReference type="Pfam" id="PF01936">
    <property type="entry name" value="NYN"/>
    <property type="match status" value="1"/>
</dbReference>
<reference evidence="3 4" key="1">
    <citation type="submission" date="2014-04" db="EMBL/GenBank/DDBJ databases">
        <authorList>
            <consortium name="DOE Joint Genome Institute"/>
            <person name="Kuo A."/>
            <person name="Tarkka M."/>
            <person name="Buscot F."/>
            <person name="Kohler A."/>
            <person name="Nagy L.G."/>
            <person name="Floudas D."/>
            <person name="Copeland A."/>
            <person name="Barry K.W."/>
            <person name="Cichocki N."/>
            <person name="Veneault-Fourrey C."/>
            <person name="LaButti K."/>
            <person name="Lindquist E.A."/>
            <person name="Lipzen A."/>
            <person name="Lundell T."/>
            <person name="Morin E."/>
            <person name="Murat C."/>
            <person name="Sun H."/>
            <person name="Tunlid A."/>
            <person name="Henrissat B."/>
            <person name="Grigoriev I.V."/>
            <person name="Hibbett D.S."/>
            <person name="Martin F."/>
            <person name="Nordberg H.P."/>
            <person name="Cantor M.N."/>
            <person name="Hua S.X."/>
        </authorList>
    </citation>
    <scope>NUCLEOTIDE SEQUENCE [LARGE SCALE GENOMIC DNA]</scope>
    <source>
        <strain evidence="3 4">F 1598</strain>
    </source>
</reference>
<dbReference type="STRING" id="765440.A0A0C3FNS1"/>
<gene>
    <name evidence="3" type="ORF">PILCRDRAFT_9291</name>
</gene>
<feature type="region of interest" description="Disordered" evidence="1">
    <location>
        <begin position="302"/>
        <end position="338"/>
    </location>
</feature>
<name>A0A0C3FNS1_PILCF</name>
<dbReference type="GO" id="GO:0004540">
    <property type="term" value="F:RNA nuclease activity"/>
    <property type="evidence" value="ECO:0007669"/>
    <property type="project" value="InterPro"/>
</dbReference>
<dbReference type="InterPro" id="IPR024768">
    <property type="entry name" value="Marf1"/>
</dbReference>
<evidence type="ECO:0000313" key="4">
    <source>
        <dbReference type="Proteomes" id="UP000054166"/>
    </source>
</evidence>
<dbReference type="EMBL" id="KN833002">
    <property type="protein sequence ID" value="KIM80866.1"/>
    <property type="molecule type" value="Genomic_DNA"/>
</dbReference>
<evidence type="ECO:0000313" key="3">
    <source>
        <dbReference type="EMBL" id="KIM80866.1"/>
    </source>
</evidence>
<dbReference type="GO" id="GO:0010468">
    <property type="term" value="P:regulation of gene expression"/>
    <property type="evidence" value="ECO:0007669"/>
    <property type="project" value="InterPro"/>
</dbReference>
<reference evidence="4" key="2">
    <citation type="submission" date="2015-01" db="EMBL/GenBank/DDBJ databases">
        <title>Evolutionary Origins and Diversification of the Mycorrhizal Mutualists.</title>
        <authorList>
            <consortium name="DOE Joint Genome Institute"/>
            <consortium name="Mycorrhizal Genomics Consortium"/>
            <person name="Kohler A."/>
            <person name="Kuo A."/>
            <person name="Nagy L.G."/>
            <person name="Floudas D."/>
            <person name="Copeland A."/>
            <person name="Barry K.W."/>
            <person name="Cichocki N."/>
            <person name="Veneault-Fourrey C."/>
            <person name="LaButti K."/>
            <person name="Lindquist E.A."/>
            <person name="Lipzen A."/>
            <person name="Lundell T."/>
            <person name="Morin E."/>
            <person name="Murat C."/>
            <person name="Riley R."/>
            <person name="Ohm R."/>
            <person name="Sun H."/>
            <person name="Tunlid A."/>
            <person name="Henrissat B."/>
            <person name="Grigoriev I.V."/>
            <person name="Hibbett D.S."/>
            <person name="Martin F."/>
        </authorList>
    </citation>
    <scope>NUCLEOTIDE SEQUENCE [LARGE SCALE GENOMIC DNA]</scope>
    <source>
        <strain evidence="4">F 1598</strain>
    </source>
</reference>
<evidence type="ECO:0000256" key="1">
    <source>
        <dbReference type="SAM" id="MobiDB-lite"/>
    </source>
</evidence>
<protein>
    <recommendedName>
        <fullName evidence="2">NYN domain-containing protein</fullName>
    </recommendedName>
</protein>
<dbReference type="CDD" id="cd10910">
    <property type="entry name" value="PIN_limkain_b1_N_like"/>
    <property type="match status" value="1"/>
</dbReference>
<dbReference type="Gene3D" id="3.40.50.1010">
    <property type="entry name" value="5'-nuclease"/>
    <property type="match status" value="1"/>
</dbReference>
<feature type="region of interest" description="Disordered" evidence="1">
    <location>
        <begin position="188"/>
        <end position="211"/>
    </location>
</feature>
<dbReference type="Proteomes" id="UP000054166">
    <property type="component" value="Unassembled WGS sequence"/>
</dbReference>
<dbReference type="InterPro" id="IPR021139">
    <property type="entry name" value="NYN"/>
</dbReference>
<dbReference type="AlphaFoldDB" id="A0A0C3FNS1"/>
<dbReference type="GO" id="GO:0005777">
    <property type="term" value="C:peroxisome"/>
    <property type="evidence" value="ECO:0007669"/>
    <property type="project" value="InterPro"/>
</dbReference>
<organism evidence="3 4">
    <name type="scientific">Piloderma croceum (strain F 1598)</name>
    <dbReference type="NCBI Taxonomy" id="765440"/>
    <lineage>
        <taxon>Eukaryota</taxon>
        <taxon>Fungi</taxon>
        <taxon>Dikarya</taxon>
        <taxon>Basidiomycota</taxon>
        <taxon>Agaricomycotina</taxon>
        <taxon>Agaricomycetes</taxon>
        <taxon>Agaricomycetidae</taxon>
        <taxon>Atheliales</taxon>
        <taxon>Atheliaceae</taxon>
        <taxon>Piloderma</taxon>
    </lineage>
</organism>
<evidence type="ECO:0000259" key="2">
    <source>
        <dbReference type="Pfam" id="PF01936"/>
    </source>
</evidence>
<dbReference type="GO" id="GO:1905762">
    <property type="term" value="F:CCR4-NOT complex binding"/>
    <property type="evidence" value="ECO:0007669"/>
    <property type="project" value="TreeGrafter"/>
</dbReference>
<accession>A0A0C3FNS1</accession>
<dbReference type="InParanoid" id="A0A0C3FNS1"/>
<feature type="domain" description="NYN" evidence="2">
    <location>
        <begin position="7"/>
        <end position="144"/>
    </location>
</feature>
<proteinExistence type="predicted"/>
<feature type="compositionally biased region" description="Polar residues" evidence="1">
    <location>
        <begin position="312"/>
        <end position="321"/>
    </location>
</feature>
<dbReference type="OrthoDB" id="549353at2759"/>
<feature type="compositionally biased region" description="Low complexity" evidence="1">
    <location>
        <begin position="329"/>
        <end position="338"/>
    </location>
</feature>
<dbReference type="PANTHER" id="PTHR14379:SF3">
    <property type="entry name" value="MEIOSIS REGULATOR AND MRNA STABILITY FACTOR 1"/>
    <property type="match status" value="1"/>
</dbReference>
<sequence>MSSQEFVAIFWDYENCQPASGSSGYTVADYIRRIALQFGVVTVFKAYLELGKTGPSKVKTLLSELQSSGVSLIDCPHNGCKEVADKMLLVDVMAHAIDHPAPGTIILISGDRDFVYAVSTLRLRRYQVVVIASSQIHISLHRQASLVYAWNGGKADSMQTTKLRVCAESGSQDDSLFDQDSHFFSCPSTSRSTVQKDGQGRASHASPSTLTHATISTDYGSERCLVEDVVRRPVAPVSLGDASEQKLSRSGVCRVLEGGSPQSMLALPTDLALSLSATGCSWRDQQEVVDHLPTSTTGALRSVASHDDTAVHKQTATQSPTGAKPQPRTSSFSAGTSTSSESFRLVGRRIIRNMKRRERVVVWRRRLTRSTGNASDISDVNTCGTEEFVLTNQRFAKHNVWNKCRVTLVSLLTFKHDTSTGSISLPLSSSPAFTTASVSSTVTNSSSASVKLEDGAMNKSAVMCMPDAHKTSVASHPVSDHNVVAPFEVEELLHSPVLESTDISSLSYSKPSQSSAQDGDRDVASVTAVTCISESTLSKTLTTTLAPTSTLTAVAKDERAFTTVNSVEIGSSLVAQPVILSEPVFSPAPSNAAIMTNLSGPSLSMVQSATTPAVIRSRSKFVVLVEELRCLHHQGQDRPRRSMVADGLMRRDPLIYQRAGVSSATKFDTYISLAVQAGVVTVGGKKQKWISLNPAWLIPPTVPDDVTFVVSAHANALITSPNAADSLPETPSVLTRNVPPEFVLLVERLKRLESKDVSRPFRSLVAADLVFENRAVYQRAGVNNFDAYAALAAKAGLVTLGGEGLRTWISLKA</sequence>
<dbReference type="HOGENOM" id="CLU_019899_0_0_1"/>